<dbReference type="Proteomes" id="UP000297693">
    <property type="component" value="Unassembled WGS sequence"/>
</dbReference>
<organism evidence="2 3">
    <name type="scientific">Leptospira ognonensis</name>
    <dbReference type="NCBI Taxonomy" id="2484945"/>
    <lineage>
        <taxon>Bacteria</taxon>
        <taxon>Pseudomonadati</taxon>
        <taxon>Spirochaetota</taxon>
        <taxon>Spirochaetia</taxon>
        <taxon>Leptospirales</taxon>
        <taxon>Leptospiraceae</taxon>
        <taxon>Leptospira</taxon>
    </lineage>
</organism>
<dbReference type="EMBL" id="RQGD01000010">
    <property type="protein sequence ID" value="TGL62197.1"/>
    <property type="molecule type" value="Genomic_DNA"/>
</dbReference>
<gene>
    <name evidence="2" type="ORF">EHQ58_03055</name>
</gene>
<dbReference type="OrthoDB" id="974562at2"/>
<name>A0A4R9K913_9LEPT</name>
<keyword evidence="3" id="KW-1185">Reference proteome</keyword>
<evidence type="ECO:0000313" key="3">
    <source>
        <dbReference type="Proteomes" id="UP000297693"/>
    </source>
</evidence>
<comment type="caution">
    <text evidence="2">The sequence shown here is derived from an EMBL/GenBank/DDBJ whole genome shotgun (WGS) entry which is preliminary data.</text>
</comment>
<dbReference type="RefSeq" id="WP_135621871.1">
    <property type="nucleotide sequence ID" value="NZ_RQGD01000010.1"/>
</dbReference>
<proteinExistence type="predicted"/>
<accession>A0A4R9K913</accession>
<dbReference type="InterPro" id="IPR036465">
    <property type="entry name" value="vWFA_dom_sf"/>
</dbReference>
<evidence type="ECO:0000313" key="2">
    <source>
        <dbReference type="EMBL" id="TGL62197.1"/>
    </source>
</evidence>
<dbReference type="SUPFAM" id="SSF53300">
    <property type="entry name" value="vWA-like"/>
    <property type="match status" value="1"/>
</dbReference>
<protein>
    <submittedName>
        <fullName evidence="2">VWA domain-containing protein</fullName>
    </submittedName>
</protein>
<evidence type="ECO:0000256" key="1">
    <source>
        <dbReference type="SAM" id="MobiDB-lite"/>
    </source>
</evidence>
<feature type="region of interest" description="Disordered" evidence="1">
    <location>
        <begin position="246"/>
        <end position="269"/>
    </location>
</feature>
<reference evidence="2" key="1">
    <citation type="journal article" date="2019" name="PLoS Negl. Trop. Dis.">
        <title>Revisiting the worldwide diversity of Leptospira species in the environment.</title>
        <authorList>
            <person name="Vincent A.T."/>
            <person name="Schiettekatte O."/>
            <person name="Bourhy P."/>
            <person name="Veyrier F.J."/>
            <person name="Picardeau M."/>
        </authorList>
    </citation>
    <scope>NUCLEOTIDE SEQUENCE [LARGE SCALE GENOMIC DNA]</scope>
    <source>
        <strain evidence="2">201702476</strain>
    </source>
</reference>
<dbReference type="AlphaFoldDB" id="A0A4R9K913"/>
<sequence>MNFVEGWKSQWNDALSLWSDYVKLSQPKFVNDKDSGSFASIRLTDHQVILSIPEIQKYKLEDYGLEIMGHEIGHHVYCPGDLTDQGRLVYIIQTAMPRYEHLASMIVNIYEDLFINDRLKRQHNLRMEEVYQKIGGQEEKFWNFYMRTYEILWALPSDTLTKGNIENFIHSDAMLVNRIVRNFSNDWLRGAFDFGTICYPYFINNANESYLSKLTIFHDTKDIGEGAEVPSGITYIEIESELGDLTGSTKGKKSEIGPSGEIKPKPSLSPSQYSAICEALGIKASLSELAYKYYKEKALPFLVSFPSLITPGAPEPLLEGTDLWDTGSPIENINWIESLMKSPVVIPGYTTVESIYGEMLSYEVESNPIDLDLFVDCSGSMPNPQTEISYLTLAGAIIALSALRVGSKVRATLWSGENEYFTTEHFTKNEKSIMEILTGFIGGGTCFPLVLLKSEYENRPPSKRKTHILIISDEGIDTMYSQSFEKDTREFVKSMLNAAGGGGSMVLNLYSEKLNAEIQHMKDSGWSIYRISNWEELIDFSKNFVKRTYERNQTLYKKTQ</sequence>